<dbReference type="SUPFAM" id="SSF47413">
    <property type="entry name" value="lambda repressor-like DNA-binding domains"/>
    <property type="match status" value="1"/>
</dbReference>
<dbReference type="InterPro" id="IPR010982">
    <property type="entry name" value="Lambda_DNA-bd_dom_sf"/>
</dbReference>
<dbReference type="InterPro" id="IPR028082">
    <property type="entry name" value="Peripla_BP_I"/>
</dbReference>
<dbReference type="GO" id="GO:0003700">
    <property type="term" value="F:DNA-binding transcription factor activity"/>
    <property type="evidence" value="ECO:0007669"/>
    <property type="project" value="TreeGrafter"/>
</dbReference>
<dbReference type="HOGENOM" id="CLU_037628_6_0_6"/>
<sequence>MATIRQISKHAKVSIATVSRVINNSKWVAEATREKVLDAINELGYRSNKTPGSIDSFRSNIVGLVVSDLSGPFFGDMMHSIEDILRQEGRQMMVTNGHGDLSREREAIHFLLKHHCDALILHLDAMSDEEIIGFVQAQKTPVVLINRYIPALAKNCIAMDNEQGGYLAAKSLLDRGHRKLVCLTGPLFKPDARLRFQGFRRAIEEYGLRFSEDRIVEADFNESSGAKAISRILKRNLPFTGVVCGNDLMAIGAIRRLQEYQLKVPDDVSVVGYDDVMLAGYFQPSLATVRVPISRMAQQAAKLAISLSQHQKCDINRIFKPDLVLRQSVKEQAFEVAEPGRVLLTG</sequence>
<evidence type="ECO:0000256" key="2">
    <source>
        <dbReference type="ARBA" id="ARBA00023125"/>
    </source>
</evidence>
<dbReference type="InterPro" id="IPR000843">
    <property type="entry name" value="HTH_LacI"/>
</dbReference>
<feature type="domain" description="HTH lacI-type" evidence="4">
    <location>
        <begin position="2"/>
        <end position="56"/>
    </location>
</feature>
<dbReference type="STRING" id="1445510.YC6258_05673"/>
<dbReference type="Pfam" id="PF13377">
    <property type="entry name" value="Peripla_BP_3"/>
    <property type="match status" value="1"/>
</dbReference>
<evidence type="ECO:0000259" key="4">
    <source>
        <dbReference type="PROSITE" id="PS50932"/>
    </source>
</evidence>
<evidence type="ECO:0000256" key="3">
    <source>
        <dbReference type="ARBA" id="ARBA00023163"/>
    </source>
</evidence>
<dbReference type="OrthoDB" id="6619319at2"/>
<dbReference type="SMART" id="SM00354">
    <property type="entry name" value="HTH_LACI"/>
    <property type="match status" value="1"/>
</dbReference>
<dbReference type="PANTHER" id="PTHR30146:SF109">
    <property type="entry name" value="HTH-TYPE TRANSCRIPTIONAL REGULATOR GALS"/>
    <property type="match status" value="1"/>
</dbReference>
<dbReference type="GO" id="GO:0000976">
    <property type="term" value="F:transcription cis-regulatory region binding"/>
    <property type="evidence" value="ECO:0007669"/>
    <property type="project" value="TreeGrafter"/>
</dbReference>
<evidence type="ECO:0000256" key="1">
    <source>
        <dbReference type="ARBA" id="ARBA00023015"/>
    </source>
</evidence>
<evidence type="ECO:0000313" key="6">
    <source>
        <dbReference type="Proteomes" id="UP000032266"/>
    </source>
</evidence>
<dbReference type="AlphaFoldDB" id="A0A0C5VU66"/>
<dbReference type="Pfam" id="PF00356">
    <property type="entry name" value="LacI"/>
    <property type="match status" value="1"/>
</dbReference>
<dbReference type="Gene3D" id="3.40.50.2300">
    <property type="match status" value="2"/>
</dbReference>
<dbReference type="KEGG" id="gsn:YC6258_05673"/>
<dbReference type="Gene3D" id="1.10.260.40">
    <property type="entry name" value="lambda repressor-like DNA-binding domains"/>
    <property type="match status" value="1"/>
</dbReference>
<dbReference type="InterPro" id="IPR046335">
    <property type="entry name" value="LacI/GalR-like_sensor"/>
</dbReference>
<reference evidence="5 6" key="1">
    <citation type="submission" date="2014-01" db="EMBL/GenBank/DDBJ databases">
        <title>Full genme sequencing of cellulolytic bacterium Gynuella sunshinyii YC6258T gen. nov., sp. nov.</title>
        <authorList>
            <person name="Khan H."/>
            <person name="Chung E.J."/>
            <person name="Chung Y.R."/>
        </authorList>
    </citation>
    <scope>NUCLEOTIDE SEQUENCE [LARGE SCALE GENOMIC DNA]</scope>
    <source>
        <strain evidence="5 6">YC6258</strain>
    </source>
</reference>
<keyword evidence="1" id="KW-0805">Transcription regulation</keyword>
<keyword evidence="3" id="KW-0804">Transcription</keyword>
<keyword evidence="6" id="KW-1185">Reference proteome</keyword>
<dbReference type="CDD" id="cd01392">
    <property type="entry name" value="HTH_LacI"/>
    <property type="match status" value="1"/>
</dbReference>
<dbReference type="PROSITE" id="PS50932">
    <property type="entry name" value="HTH_LACI_2"/>
    <property type="match status" value="1"/>
</dbReference>
<dbReference type="Proteomes" id="UP000032266">
    <property type="component" value="Chromosome"/>
</dbReference>
<accession>A0A0C5VU66</accession>
<proteinExistence type="predicted"/>
<evidence type="ECO:0000313" key="5">
    <source>
        <dbReference type="EMBL" id="AJQ97701.1"/>
    </source>
</evidence>
<dbReference type="PANTHER" id="PTHR30146">
    <property type="entry name" value="LACI-RELATED TRANSCRIPTIONAL REPRESSOR"/>
    <property type="match status" value="1"/>
</dbReference>
<protein>
    <submittedName>
        <fullName evidence="5">Transcriptional regulator</fullName>
    </submittedName>
</protein>
<gene>
    <name evidence="5" type="ORF">YC6258_05673</name>
</gene>
<name>A0A0C5VU66_9GAMM</name>
<keyword evidence="2" id="KW-0238">DNA-binding</keyword>
<dbReference type="SUPFAM" id="SSF53822">
    <property type="entry name" value="Periplasmic binding protein-like I"/>
    <property type="match status" value="1"/>
</dbReference>
<organism evidence="5 6">
    <name type="scientific">Gynuella sunshinyii YC6258</name>
    <dbReference type="NCBI Taxonomy" id="1445510"/>
    <lineage>
        <taxon>Bacteria</taxon>
        <taxon>Pseudomonadati</taxon>
        <taxon>Pseudomonadota</taxon>
        <taxon>Gammaproteobacteria</taxon>
        <taxon>Oceanospirillales</taxon>
        <taxon>Saccharospirillaceae</taxon>
        <taxon>Gynuella</taxon>
    </lineage>
</organism>
<dbReference type="EMBL" id="CP007142">
    <property type="protein sequence ID" value="AJQ97701.1"/>
    <property type="molecule type" value="Genomic_DNA"/>
</dbReference>
<dbReference type="CDD" id="cd06270">
    <property type="entry name" value="PBP1_GalS-like"/>
    <property type="match status" value="1"/>
</dbReference>
<dbReference type="RefSeq" id="WP_044619376.1">
    <property type="nucleotide sequence ID" value="NZ_CP007142.1"/>
</dbReference>